<evidence type="ECO:0000256" key="2">
    <source>
        <dbReference type="ARBA" id="ARBA00032707"/>
    </source>
</evidence>
<protein>
    <recommendedName>
        <fullName evidence="1">undecaprenyl-diphosphate phosphatase</fullName>
        <ecNumber evidence="1">3.6.1.27</ecNumber>
    </recommendedName>
    <alternativeName>
        <fullName evidence="2">Undecaprenyl pyrophosphate phosphatase</fullName>
    </alternativeName>
</protein>
<dbReference type="PANTHER" id="PTHR14969">
    <property type="entry name" value="SPHINGOSINE-1-PHOSPHATE PHOSPHOHYDROLASE"/>
    <property type="match status" value="1"/>
</dbReference>
<sequence length="319" mass="36546">MKFRYFYFPLLVLLVVPIVFILTGYTWDLNQLTSHSSLWNLVTVTADSIFPALLTSIILLGIILYFYRANIKLCLAIAIYCFGAVVSTQIIKEVAKSTFEEPRPFMYQVAYRLQEIDADKFIKEFEQAYAANPSNPSPYQANVDGDGSLDDLIAQVQQNQDATSELADDDQAPKRVQDYLDYYYDKLNPQQRIAFIKFYQNSYMQGVQEQSRRAALDRLAAESPYSFPSGHSIFAATWMMIFMMMAFMARKLSFWLVTAGVVVWGSAVEISRVILGYHYAHDVLASNIIAACFVGATYWIMLYIYRFLNRGAQETQEQE</sequence>
<gene>
    <name evidence="6" type="ORF">CJP74_00790</name>
</gene>
<dbReference type="OrthoDB" id="5586741at2"/>
<dbReference type="Proteomes" id="UP000266258">
    <property type="component" value="Unassembled WGS sequence"/>
</dbReference>
<feature type="transmembrane region" description="Helical" evidence="4">
    <location>
        <begin position="39"/>
        <end position="66"/>
    </location>
</feature>
<organism evidence="6 7">
    <name type="scientific">Psittacicella melopsittaci</name>
    <dbReference type="NCBI Taxonomy" id="2028576"/>
    <lineage>
        <taxon>Bacteria</taxon>
        <taxon>Pseudomonadati</taxon>
        <taxon>Pseudomonadota</taxon>
        <taxon>Gammaproteobacteria</taxon>
        <taxon>Pasteurellales</taxon>
        <taxon>Psittacicellaceae</taxon>
        <taxon>Psittacicella</taxon>
    </lineage>
</organism>
<keyword evidence="4" id="KW-1133">Transmembrane helix</keyword>
<dbReference type="InterPro" id="IPR036938">
    <property type="entry name" value="PAP2/HPO_sf"/>
</dbReference>
<comment type="caution">
    <text evidence="6">The sequence shown here is derived from an EMBL/GenBank/DDBJ whole genome shotgun (WGS) entry which is preliminary data.</text>
</comment>
<dbReference type="SMART" id="SM00014">
    <property type="entry name" value="acidPPc"/>
    <property type="match status" value="1"/>
</dbReference>
<dbReference type="GO" id="GO:0050380">
    <property type="term" value="F:undecaprenyl-diphosphatase activity"/>
    <property type="evidence" value="ECO:0007669"/>
    <property type="project" value="UniProtKB-EC"/>
</dbReference>
<accession>A0A3A1Y9I3</accession>
<feature type="transmembrane region" description="Helical" evidence="4">
    <location>
        <begin position="229"/>
        <end position="247"/>
    </location>
</feature>
<feature type="domain" description="Phosphatidic acid phosphatase type 2/haloperoxidase" evidence="5">
    <location>
        <begin position="197"/>
        <end position="298"/>
    </location>
</feature>
<keyword evidence="4" id="KW-0472">Membrane</keyword>
<dbReference type="RefSeq" id="WP_119496376.1">
    <property type="nucleotide sequence ID" value="NZ_NRJH01000007.1"/>
</dbReference>
<evidence type="ECO:0000313" key="6">
    <source>
        <dbReference type="EMBL" id="RIY33869.1"/>
    </source>
</evidence>
<name>A0A3A1Y9I3_9GAMM</name>
<dbReference type="SUPFAM" id="SSF48317">
    <property type="entry name" value="Acid phosphatase/Vanadium-dependent haloperoxidase"/>
    <property type="match status" value="2"/>
</dbReference>
<comment type="catalytic activity">
    <reaction evidence="3">
        <text>di-trans,octa-cis-undecaprenyl diphosphate + H2O = di-trans,octa-cis-undecaprenyl phosphate + phosphate + H(+)</text>
        <dbReference type="Rhea" id="RHEA:28094"/>
        <dbReference type="ChEBI" id="CHEBI:15377"/>
        <dbReference type="ChEBI" id="CHEBI:15378"/>
        <dbReference type="ChEBI" id="CHEBI:43474"/>
        <dbReference type="ChEBI" id="CHEBI:58405"/>
        <dbReference type="ChEBI" id="CHEBI:60392"/>
        <dbReference type="EC" id="3.6.1.27"/>
    </reaction>
</comment>
<keyword evidence="7" id="KW-1185">Reference proteome</keyword>
<proteinExistence type="predicted"/>
<feature type="transmembrane region" description="Helical" evidence="4">
    <location>
        <begin position="283"/>
        <end position="305"/>
    </location>
</feature>
<dbReference type="CDD" id="cd01610">
    <property type="entry name" value="PAP2_like"/>
    <property type="match status" value="1"/>
</dbReference>
<evidence type="ECO:0000259" key="5">
    <source>
        <dbReference type="SMART" id="SM00014"/>
    </source>
</evidence>
<keyword evidence="4" id="KW-0812">Transmembrane</keyword>
<dbReference type="Pfam" id="PF01569">
    <property type="entry name" value="PAP2"/>
    <property type="match status" value="1"/>
</dbReference>
<dbReference type="InterPro" id="IPR000326">
    <property type="entry name" value="PAP2/HPO"/>
</dbReference>
<evidence type="ECO:0000256" key="3">
    <source>
        <dbReference type="ARBA" id="ARBA00047594"/>
    </source>
</evidence>
<evidence type="ECO:0000256" key="4">
    <source>
        <dbReference type="SAM" id="Phobius"/>
    </source>
</evidence>
<feature type="transmembrane region" description="Helical" evidence="4">
    <location>
        <begin position="254"/>
        <end position="277"/>
    </location>
</feature>
<evidence type="ECO:0000256" key="1">
    <source>
        <dbReference type="ARBA" id="ARBA00012374"/>
    </source>
</evidence>
<dbReference type="EMBL" id="NRJH01000007">
    <property type="protein sequence ID" value="RIY33869.1"/>
    <property type="molecule type" value="Genomic_DNA"/>
</dbReference>
<evidence type="ECO:0000313" key="7">
    <source>
        <dbReference type="Proteomes" id="UP000266258"/>
    </source>
</evidence>
<dbReference type="PANTHER" id="PTHR14969:SF54">
    <property type="entry name" value="PHOSPHATIDYLGLYCEROPHOSPHATASE B"/>
    <property type="match status" value="1"/>
</dbReference>
<dbReference type="EC" id="3.6.1.27" evidence="1"/>
<dbReference type="Gene3D" id="1.20.144.10">
    <property type="entry name" value="Phosphatidic acid phosphatase type 2/haloperoxidase"/>
    <property type="match status" value="2"/>
</dbReference>
<feature type="transmembrane region" description="Helical" evidence="4">
    <location>
        <begin position="7"/>
        <end position="27"/>
    </location>
</feature>
<dbReference type="AlphaFoldDB" id="A0A3A1Y9I3"/>
<reference evidence="6 7" key="1">
    <citation type="submission" date="2017-08" db="EMBL/GenBank/DDBJ databases">
        <title>Reclassification of Bisgaard taxon 37 and 44.</title>
        <authorList>
            <person name="Christensen H."/>
        </authorList>
    </citation>
    <scope>NUCLEOTIDE SEQUENCE [LARGE SCALE GENOMIC DNA]</scope>
    <source>
        <strain evidence="6 7">B96_4</strain>
    </source>
</reference>
<dbReference type="GO" id="GO:0005886">
    <property type="term" value="C:plasma membrane"/>
    <property type="evidence" value="ECO:0007669"/>
    <property type="project" value="TreeGrafter"/>
</dbReference>